<accession>A0A5Q0Q779</accession>
<dbReference type="EMBL" id="CP045652">
    <property type="protein sequence ID" value="QGA25927.1"/>
    <property type="molecule type" value="Genomic_DNA"/>
</dbReference>
<evidence type="ECO:0000256" key="2">
    <source>
        <dbReference type="SAM" id="MobiDB-lite"/>
    </source>
</evidence>
<dbReference type="PANTHER" id="PTHR43804">
    <property type="entry name" value="LD18447P"/>
    <property type="match status" value="1"/>
</dbReference>
<sequence>MMKVQLQVSSGRGPKECNLAVEHVLTVLQQEAVANKIDVRIVHQEYSDGLCCSALLTLEGIELNLFLKSWIGSVLWICTSPFRPKHARKNWFIAVQETAQVNVLDDIDLKDVVFQTMRSSGAGGQHVNKVSSAVRATHLPTGIDVQVMDTRSQLQNKQIALQRLQERVSTINASSQRSSNRSNWEQQIQIERGNPIRTFEGKGFKPRR</sequence>
<dbReference type="Gene3D" id="3.30.70.1660">
    <property type="match status" value="1"/>
</dbReference>
<feature type="region of interest" description="Disordered" evidence="2">
    <location>
        <begin position="171"/>
        <end position="208"/>
    </location>
</feature>
<feature type="compositionally biased region" description="Low complexity" evidence="2">
    <location>
        <begin position="174"/>
        <end position="183"/>
    </location>
</feature>
<dbReference type="Pfam" id="PF00472">
    <property type="entry name" value="RF-1"/>
    <property type="match status" value="1"/>
</dbReference>
<dbReference type="Gene3D" id="3.30.160.20">
    <property type="match status" value="1"/>
</dbReference>
<dbReference type="SUPFAM" id="SSF75620">
    <property type="entry name" value="Release factor"/>
    <property type="match status" value="1"/>
</dbReference>
<evidence type="ECO:0000313" key="4">
    <source>
        <dbReference type="EMBL" id="QGA25927.1"/>
    </source>
</evidence>
<dbReference type="KEGG" id="sphe:GFH32_06180"/>
<dbReference type="InterPro" id="IPR050057">
    <property type="entry name" value="Prokaryotic/Mito_RF"/>
</dbReference>
<organism evidence="4 5">
    <name type="scientific">Sphingobacterium zhuxiongii</name>
    <dbReference type="NCBI Taxonomy" id="2662364"/>
    <lineage>
        <taxon>Bacteria</taxon>
        <taxon>Pseudomonadati</taxon>
        <taxon>Bacteroidota</taxon>
        <taxon>Sphingobacteriia</taxon>
        <taxon>Sphingobacteriales</taxon>
        <taxon>Sphingobacteriaceae</taxon>
        <taxon>Sphingobacterium</taxon>
    </lineage>
</organism>
<feature type="compositionally biased region" description="Basic and acidic residues" evidence="2">
    <location>
        <begin position="199"/>
        <end position="208"/>
    </location>
</feature>
<comment type="similarity">
    <text evidence="1">Belongs to the prokaryotic/mitochondrial release factor family.</text>
</comment>
<dbReference type="Proteomes" id="UP000326921">
    <property type="component" value="Chromosome"/>
</dbReference>
<dbReference type="InterPro" id="IPR045853">
    <property type="entry name" value="Pep_chain_release_fac_I_sf"/>
</dbReference>
<reference evidence="4 5" key="1">
    <citation type="submission" date="2019-10" db="EMBL/GenBank/DDBJ databases">
        <authorList>
            <person name="Dong K."/>
        </authorList>
    </citation>
    <scope>NUCLEOTIDE SEQUENCE [LARGE SCALE GENOMIC DNA]</scope>
    <source>
        <strain evidence="5">dk4302</strain>
    </source>
</reference>
<keyword evidence="5" id="KW-1185">Reference proteome</keyword>
<dbReference type="GO" id="GO:0003747">
    <property type="term" value="F:translation release factor activity"/>
    <property type="evidence" value="ECO:0007669"/>
    <property type="project" value="InterPro"/>
</dbReference>
<name>A0A5Q0Q779_9SPHI</name>
<evidence type="ECO:0000313" key="5">
    <source>
        <dbReference type="Proteomes" id="UP000326921"/>
    </source>
</evidence>
<feature type="domain" description="Prokaryotic-type class I peptide chain release factors" evidence="3">
    <location>
        <begin position="118"/>
        <end position="134"/>
    </location>
</feature>
<dbReference type="NCBIfam" id="TIGR03072">
    <property type="entry name" value="release_prfH"/>
    <property type="match status" value="1"/>
</dbReference>
<dbReference type="InterPro" id="IPR017509">
    <property type="entry name" value="PrfH"/>
</dbReference>
<dbReference type="PROSITE" id="PS00745">
    <property type="entry name" value="RF_PROK_I"/>
    <property type="match status" value="1"/>
</dbReference>
<proteinExistence type="inferred from homology"/>
<dbReference type="AlphaFoldDB" id="A0A5Q0Q779"/>
<evidence type="ECO:0000256" key="1">
    <source>
        <dbReference type="ARBA" id="ARBA00010835"/>
    </source>
</evidence>
<gene>
    <name evidence="4" type="ORF">GFH32_06180</name>
</gene>
<dbReference type="RefSeq" id="WP_153510277.1">
    <property type="nucleotide sequence ID" value="NZ_CP045652.1"/>
</dbReference>
<dbReference type="PANTHER" id="PTHR43804:SF9">
    <property type="entry name" value="PEPTIDE CHAIN RELEASE FACTOR HOMOLOG-RELATED"/>
    <property type="match status" value="1"/>
</dbReference>
<dbReference type="InterPro" id="IPR000352">
    <property type="entry name" value="Pep_chain_release_fac_I"/>
</dbReference>
<protein>
    <submittedName>
        <fullName evidence="4">Peptide chain release factor H</fullName>
    </submittedName>
</protein>
<evidence type="ECO:0000259" key="3">
    <source>
        <dbReference type="PROSITE" id="PS00745"/>
    </source>
</evidence>